<dbReference type="Gene3D" id="3.40.190.10">
    <property type="entry name" value="Periplasmic binding protein-like II"/>
    <property type="match status" value="2"/>
</dbReference>
<keyword evidence="4 5" id="KW-0732">Signal</keyword>
<dbReference type="InterPro" id="IPR006060">
    <property type="entry name" value="Maltose/Cyclodextrin-bd"/>
</dbReference>
<evidence type="ECO:0000256" key="4">
    <source>
        <dbReference type="ARBA" id="ARBA00022729"/>
    </source>
</evidence>
<evidence type="ECO:0000313" key="6">
    <source>
        <dbReference type="EMBL" id="QNO18495.1"/>
    </source>
</evidence>
<reference evidence="6 7" key="1">
    <citation type="submission" date="2020-08" db="EMBL/GenBank/DDBJ databases">
        <authorList>
            <person name="Ren C."/>
            <person name="Gu Y."/>
            <person name="Xu Y."/>
        </authorList>
    </citation>
    <scope>NUCLEOTIDE SEQUENCE [LARGE SCALE GENOMIC DNA]</scope>
    <source>
        <strain evidence="6 7">LBM18003</strain>
    </source>
</reference>
<name>A0A7G9WII3_9FIRM</name>
<dbReference type="GO" id="GO:0042956">
    <property type="term" value="P:maltodextrin transmembrane transport"/>
    <property type="evidence" value="ECO:0007669"/>
    <property type="project" value="TreeGrafter"/>
</dbReference>
<keyword evidence="5" id="KW-1003">Cell membrane</keyword>
<dbReference type="AlphaFoldDB" id="A0A7G9WII3"/>
<dbReference type="GO" id="GO:1901982">
    <property type="term" value="F:maltose binding"/>
    <property type="evidence" value="ECO:0007669"/>
    <property type="project" value="TreeGrafter"/>
</dbReference>
<dbReference type="RefSeq" id="WP_212507557.1">
    <property type="nucleotide sequence ID" value="NZ_CP060696.1"/>
</dbReference>
<comment type="similarity">
    <text evidence="1 5">Belongs to the bacterial solute-binding protein 1 family.</text>
</comment>
<dbReference type="PANTHER" id="PTHR30061">
    <property type="entry name" value="MALTOSE-BINDING PERIPLASMIC PROTEIN"/>
    <property type="match status" value="1"/>
</dbReference>
<gene>
    <name evidence="6" type="ORF">H6X83_02250</name>
</gene>
<proteinExistence type="inferred from homology"/>
<accession>A0A7G9WII3</accession>
<keyword evidence="2 5" id="KW-0813">Transport</keyword>
<dbReference type="InterPro" id="IPR006059">
    <property type="entry name" value="SBP"/>
</dbReference>
<keyword evidence="5" id="KW-0449">Lipoprotein</keyword>
<comment type="subcellular location">
    <subcellularLocation>
        <location evidence="5">Cell membrane</location>
        <topology evidence="5">Lipid-anchor</topology>
    </subcellularLocation>
</comment>
<dbReference type="GO" id="GO:0055052">
    <property type="term" value="C:ATP-binding cassette (ABC) transporter complex, substrate-binding subunit-containing"/>
    <property type="evidence" value="ECO:0007669"/>
    <property type="project" value="TreeGrafter"/>
</dbReference>
<dbReference type="PRINTS" id="PR00181">
    <property type="entry name" value="MALTOSEBP"/>
</dbReference>
<feature type="chain" id="PRO_5039741426" description="Maltodextrin-binding protein" evidence="5">
    <location>
        <begin position="23"/>
        <end position="420"/>
    </location>
</feature>
<sequence length="420" mass="45133">MKRKTRILASVLALCMAGTSLAGCQSGGGTSSAASAKASDAASSKAAAAPTTITIWHSAEAGIIKCLQTELDKLAPNVTVKFERKENMSDALKLIGNDPSSAPDMYLWAHDKTGTFAQMGILSPVTDFVSKDELADLLPVTTTASTYQGQMYQLPIFYETQMFLYNKKLMKTPPKTTDDLLKYAKENTKNGTYGLVEQHSTAYYAAAWMHAFGAAIVNDKSEPQLNTQAMMDSVAYHKQFVPYEPVDGEYNTVTTLFKEGKAHSIISGPWLVPDLKTSGIDFGVAPMPTVSSTGKALTPYAGVQGLFVLKNSAEGKKDAVTSVLRQLLKTDVGVSLAKAASCAPANNKCYSDAAVSSNEMLMTMKKTAETAVAMPNTPEMDVMWDATETMLAAVNKNKKDIKTECESAQKKALEGIQSMK</sequence>
<keyword evidence="5" id="KW-0472">Membrane</keyword>
<feature type="signal peptide" evidence="5">
    <location>
        <begin position="1"/>
        <end position="22"/>
    </location>
</feature>
<dbReference type="GO" id="GO:0015768">
    <property type="term" value="P:maltose transport"/>
    <property type="evidence" value="ECO:0007669"/>
    <property type="project" value="TreeGrafter"/>
</dbReference>
<evidence type="ECO:0000256" key="1">
    <source>
        <dbReference type="ARBA" id="ARBA00008520"/>
    </source>
</evidence>
<organism evidence="6 7">
    <name type="scientific">Caproicibacterium amylolyticum</name>
    <dbReference type="NCBI Taxonomy" id="2766537"/>
    <lineage>
        <taxon>Bacteria</taxon>
        <taxon>Bacillati</taxon>
        <taxon>Bacillota</taxon>
        <taxon>Clostridia</taxon>
        <taxon>Eubacteriales</taxon>
        <taxon>Oscillospiraceae</taxon>
        <taxon>Caproicibacterium</taxon>
    </lineage>
</organism>
<dbReference type="KEGG" id="caml:H6X83_02250"/>
<dbReference type="Proteomes" id="UP000516046">
    <property type="component" value="Chromosome"/>
</dbReference>
<keyword evidence="3 5" id="KW-0762">Sugar transport</keyword>
<evidence type="ECO:0000256" key="5">
    <source>
        <dbReference type="RuleBase" id="RU365005"/>
    </source>
</evidence>
<dbReference type="GO" id="GO:0015144">
    <property type="term" value="F:carbohydrate transmembrane transporter activity"/>
    <property type="evidence" value="ECO:0007669"/>
    <property type="project" value="InterPro"/>
</dbReference>
<keyword evidence="7" id="KW-1185">Reference proteome</keyword>
<dbReference type="EMBL" id="CP060696">
    <property type="protein sequence ID" value="QNO18495.1"/>
    <property type="molecule type" value="Genomic_DNA"/>
</dbReference>
<dbReference type="SUPFAM" id="SSF53850">
    <property type="entry name" value="Periplasmic binding protein-like II"/>
    <property type="match status" value="1"/>
</dbReference>
<dbReference type="PANTHER" id="PTHR30061:SF50">
    <property type="entry name" value="MALTOSE_MALTODEXTRIN-BINDING PERIPLASMIC PROTEIN"/>
    <property type="match status" value="1"/>
</dbReference>
<dbReference type="Pfam" id="PF01547">
    <property type="entry name" value="SBP_bac_1"/>
    <property type="match status" value="1"/>
</dbReference>
<protein>
    <recommendedName>
        <fullName evidence="5">Maltodextrin-binding protein</fullName>
    </recommendedName>
</protein>
<evidence type="ECO:0000256" key="2">
    <source>
        <dbReference type="ARBA" id="ARBA00022448"/>
    </source>
</evidence>
<evidence type="ECO:0000256" key="3">
    <source>
        <dbReference type="ARBA" id="ARBA00022597"/>
    </source>
</evidence>
<dbReference type="PROSITE" id="PS51257">
    <property type="entry name" value="PROKAR_LIPOPROTEIN"/>
    <property type="match status" value="1"/>
</dbReference>
<evidence type="ECO:0000313" key="7">
    <source>
        <dbReference type="Proteomes" id="UP000516046"/>
    </source>
</evidence>